<name>A0ABR1UDX2_9PEZI</name>
<evidence type="ECO:0000313" key="5">
    <source>
        <dbReference type="Proteomes" id="UP001446871"/>
    </source>
</evidence>
<accession>A0ABR1UDX2</accession>
<dbReference type="InterPro" id="IPR046529">
    <property type="entry name" value="DUF6594"/>
</dbReference>
<proteinExistence type="predicted"/>
<feature type="transmembrane region" description="Helical" evidence="2">
    <location>
        <begin position="163"/>
        <end position="184"/>
    </location>
</feature>
<dbReference type="Pfam" id="PF20237">
    <property type="entry name" value="DUF6594"/>
    <property type="match status" value="1"/>
</dbReference>
<dbReference type="Proteomes" id="UP001446871">
    <property type="component" value="Unassembled WGS sequence"/>
</dbReference>
<keyword evidence="2" id="KW-0812">Transmembrane</keyword>
<gene>
    <name evidence="4" type="ORF">PG996_011040</name>
</gene>
<feature type="transmembrane region" description="Helical" evidence="2">
    <location>
        <begin position="191"/>
        <end position="210"/>
    </location>
</feature>
<comment type="caution">
    <text evidence="4">The sequence shown here is derived from an EMBL/GenBank/DDBJ whole genome shotgun (WGS) entry which is preliminary data.</text>
</comment>
<feature type="compositionally biased region" description="Basic and acidic residues" evidence="1">
    <location>
        <begin position="1"/>
        <end position="19"/>
    </location>
</feature>
<dbReference type="PANTHER" id="PTHR34502">
    <property type="entry name" value="DUF6594 DOMAIN-CONTAINING PROTEIN-RELATED"/>
    <property type="match status" value="1"/>
</dbReference>
<evidence type="ECO:0000256" key="2">
    <source>
        <dbReference type="SAM" id="Phobius"/>
    </source>
</evidence>
<keyword evidence="2" id="KW-1133">Transmembrane helix</keyword>
<evidence type="ECO:0000313" key="4">
    <source>
        <dbReference type="EMBL" id="KAK8057103.1"/>
    </source>
</evidence>
<dbReference type="EMBL" id="JAQQWM010000007">
    <property type="protein sequence ID" value="KAK8057103.1"/>
    <property type="molecule type" value="Genomic_DNA"/>
</dbReference>
<feature type="region of interest" description="Disordered" evidence="1">
    <location>
        <begin position="1"/>
        <end position="39"/>
    </location>
</feature>
<feature type="domain" description="DUF6594" evidence="3">
    <location>
        <begin position="1"/>
        <end position="230"/>
    </location>
</feature>
<keyword evidence="5" id="KW-1185">Reference proteome</keyword>
<feature type="compositionally biased region" description="Polar residues" evidence="1">
    <location>
        <begin position="20"/>
        <end position="30"/>
    </location>
</feature>
<organism evidence="4 5">
    <name type="scientific">Apiospora saccharicola</name>
    <dbReference type="NCBI Taxonomy" id="335842"/>
    <lineage>
        <taxon>Eukaryota</taxon>
        <taxon>Fungi</taxon>
        <taxon>Dikarya</taxon>
        <taxon>Ascomycota</taxon>
        <taxon>Pezizomycotina</taxon>
        <taxon>Sordariomycetes</taxon>
        <taxon>Xylariomycetidae</taxon>
        <taxon>Amphisphaeriales</taxon>
        <taxon>Apiosporaceae</taxon>
        <taxon>Apiospora</taxon>
    </lineage>
</organism>
<reference evidence="4 5" key="1">
    <citation type="submission" date="2023-01" db="EMBL/GenBank/DDBJ databases">
        <title>Analysis of 21 Apiospora genomes using comparative genomics revels a genus with tremendous synthesis potential of carbohydrate active enzymes and secondary metabolites.</title>
        <authorList>
            <person name="Sorensen T."/>
        </authorList>
    </citation>
    <scope>NUCLEOTIDE SEQUENCE [LARGE SCALE GENOMIC DNA]</scope>
    <source>
        <strain evidence="4 5">CBS 83171</strain>
    </source>
</reference>
<evidence type="ECO:0000256" key="1">
    <source>
        <dbReference type="SAM" id="MobiDB-lite"/>
    </source>
</evidence>
<protein>
    <recommendedName>
        <fullName evidence="3">DUF6594 domain-containing protein</fullName>
    </recommendedName>
</protein>
<dbReference type="PANTHER" id="PTHR34502:SF4">
    <property type="entry name" value="DUF6594 DOMAIN-CONTAINING PROTEIN"/>
    <property type="match status" value="1"/>
</dbReference>
<evidence type="ECO:0000259" key="3">
    <source>
        <dbReference type="Pfam" id="PF20237"/>
    </source>
</evidence>
<sequence>MQSELHELQTELDSIDRQDAGSNESKNATQDWAEFKKRGESEPRRMQLVLEIRSLMREYQQALLSESQMASFPIPDRQTLEAFRWQLWKGPPWMRGSECALGVNGRYIYDDHKALAALKVSDQHDRMSQFAENYLGHLFRSVPRHDNDDPKVAFVSERSTATFVSYFSTILAAALLFGAILILYNVQSPNVKLGLVTLFTVLFAASAGLLTNARRTEVHGTTAAYAAVLVVFSSGNLAADRDEVVWSKYKPRIPGHVVLEKHIP</sequence>
<keyword evidence="2" id="KW-0472">Membrane</keyword>